<name>A0A401G0S8_9BACT</name>
<sequence>MTYHYEKPDNLVELIETSVAKYPDNPLFGTKNGSGEYEWMTYREAGTRIDNLRAGLAQLGIGRGDAVGIIANNRAEWPITAFATYGLGARFIPMYEKELVRIWKYIIRDGGIRVLLVATPEIYRQVQQFRDEVPGLEHVFVIGDEGDHTMAALERRGSEKPVPALRPRPDDIAVLIYTSGTTGNPKGVLLSHGNFTSNFLGGAKLFPDLKENERALSILPWAHSFGQTGELYLFIHIGGSIGFMEKVSTLVSDMEKVRPTFLIAVPRVFNKIYDGLWQQISTKGGLAKKLFVMGIGAGKKRRELSEKGGQPDLLTRLGFKIADAVVFSRIRQKFGGRLKGALSGSATMNVEIGHFFSDLGIPVYDCYGLTETTPAVTMNSPGAHRPGSVGRPIDQVKVVIDKFFTEEGFDDGEIVVYGPNVMHGYHNNPDATREVMTDDGGFRTGDRGRVDKDGYLFITGRIKEQYKLENGKYVFPSALEEEIKLVSWVENAMIYGEGRAYNICLVIPDFGVLEKYAREHNLETDPGALVKNPQVQEMIRNAISSSLKGKFGGYEIPRKYIFLSEDFSLDNGMLTQTMKLKRRAVLGQYMQDIEGLYVR</sequence>
<dbReference type="SUPFAM" id="SSF56801">
    <property type="entry name" value="Acetyl-CoA synthetase-like"/>
    <property type="match status" value="1"/>
</dbReference>
<proteinExistence type="predicted"/>
<keyword evidence="5" id="KW-1185">Reference proteome</keyword>
<accession>A0A401G0S8</accession>
<dbReference type="PANTHER" id="PTHR43272">
    <property type="entry name" value="LONG-CHAIN-FATTY-ACID--COA LIGASE"/>
    <property type="match status" value="1"/>
</dbReference>
<dbReference type="GO" id="GO:0005524">
    <property type="term" value="F:ATP binding"/>
    <property type="evidence" value="ECO:0007669"/>
    <property type="project" value="UniProtKB-KW"/>
</dbReference>
<dbReference type="PROSITE" id="PS00455">
    <property type="entry name" value="AMP_BINDING"/>
    <property type="match status" value="1"/>
</dbReference>
<dbReference type="GO" id="GO:0004467">
    <property type="term" value="F:long-chain fatty acid-CoA ligase activity"/>
    <property type="evidence" value="ECO:0007669"/>
    <property type="project" value="TreeGrafter"/>
</dbReference>
<evidence type="ECO:0000256" key="1">
    <source>
        <dbReference type="ARBA" id="ARBA00022741"/>
    </source>
</evidence>
<dbReference type="Gene3D" id="3.40.50.12780">
    <property type="entry name" value="N-terminal domain of ligase-like"/>
    <property type="match status" value="1"/>
</dbReference>
<dbReference type="InterPro" id="IPR000873">
    <property type="entry name" value="AMP-dep_synth/lig_dom"/>
</dbReference>
<dbReference type="RefSeq" id="WP_124329953.1">
    <property type="nucleotide sequence ID" value="NZ_BEXT01000001.1"/>
</dbReference>
<dbReference type="GO" id="GO:0016020">
    <property type="term" value="C:membrane"/>
    <property type="evidence" value="ECO:0007669"/>
    <property type="project" value="TreeGrafter"/>
</dbReference>
<dbReference type="AlphaFoldDB" id="A0A401G0S8"/>
<keyword evidence="4" id="KW-0436">Ligase</keyword>
<dbReference type="Pfam" id="PF23562">
    <property type="entry name" value="AMP-binding_C_3"/>
    <property type="match status" value="1"/>
</dbReference>
<evidence type="ECO:0000256" key="2">
    <source>
        <dbReference type="ARBA" id="ARBA00022840"/>
    </source>
</evidence>
<comment type="caution">
    <text evidence="4">The sequence shown here is derived from an EMBL/GenBank/DDBJ whole genome shotgun (WGS) entry which is preliminary data.</text>
</comment>
<evidence type="ECO:0000313" key="4">
    <source>
        <dbReference type="EMBL" id="GBC62807.1"/>
    </source>
</evidence>
<feature type="domain" description="AMP-dependent synthetase/ligase" evidence="3">
    <location>
        <begin position="16"/>
        <end position="426"/>
    </location>
</feature>
<dbReference type="Pfam" id="PF00501">
    <property type="entry name" value="AMP-binding"/>
    <property type="match status" value="1"/>
</dbReference>
<keyword evidence="1" id="KW-0547">Nucleotide-binding</keyword>
<reference evidence="5" key="2">
    <citation type="submission" date="2019-01" db="EMBL/GenBank/DDBJ databases">
        <title>Genome sequence of Desulfonema ishimotonii strain Tokyo 01.</title>
        <authorList>
            <person name="Fukui M."/>
        </authorList>
    </citation>
    <scope>NUCLEOTIDE SEQUENCE [LARGE SCALE GENOMIC DNA]</scope>
    <source>
        <strain evidence="5">Tokyo 01</strain>
    </source>
</reference>
<dbReference type="CDD" id="cd05907">
    <property type="entry name" value="VL_LC_FACS_like"/>
    <property type="match status" value="1"/>
</dbReference>
<keyword evidence="2" id="KW-0067">ATP-binding</keyword>
<dbReference type="EMBL" id="BEXT01000001">
    <property type="protein sequence ID" value="GBC62807.1"/>
    <property type="molecule type" value="Genomic_DNA"/>
</dbReference>
<dbReference type="InterPro" id="IPR042099">
    <property type="entry name" value="ANL_N_sf"/>
</dbReference>
<evidence type="ECO:0000313" key="5">
    <source>
        <dbReference type="Proteomes" id="UP000288096"/>
    </source>
</evidence>
<reference evidence="5" key="1">
    <citation type="submission" date="2017-11" db="EMBL/GenBank/DDBJ databases">
        <authorList>
            <person name="Watanabe M."/>
            <person name="Kojima H."/>
        </authorList>
    </citation>
    <scope>NUCLEOTIDE SEQUENCE [LARGE SCALE GENOMIC DNA]</scope>
    <source>
        <strain evidence="5">Tokyo 01</strain>
    </source>
</reference>
<dbReference type="InterPro" id="IPR020845">
    <property type="entry name" value="AMP-binding_CS"/>
</dbReference>
<protein>
    <submittedName>
        <fullName evidence="4">Long-chain fatty acid--CoA ligase</fullName>
    </submittedName>
</protein>
<dbReference type="OrthoDB" id="9803968at2"/>
<gene>
    <name evidence="4" type="ORF">DENIS_3784</name>
</gene>
<evidence type="ECO:0000259" key="3">
    <source>
        <dbReference type="Pfam" id="PF00501"/>
    </source>
</evidence>
<organism evidence="4 5">
    <name type="scientific">Desulfonema ishimotonii</name>
    <dbReference type="NCBI Taxonomy" id="45657"/>
    <lineage>
        <taxon>Bacteria</taxon>
        <taxon>Pseudomonadati</taxon>
        <taxon>Thermodesulfobacteriota</taxon>
        <taxon>Desulfobacteria</taxon>
        <taxon>Desulfobacterales</taxon>
        <taxon>Desulfococcaceae</taxon>
        <taxon>Desulfonema</taxon>
    </lineage>
</organism>
<dbReference type="Proteomes" id="UP000288096">
    <property type="component" value="Unassembled WGS sequence"/>
</dbReference>
<dbReference type="PANTHER" id="PTHR43272:SF33">
    <property type="entry name" value="AMP-BINDING DOMAIN-CONTAINING PROTEIN-RELATED"/>
    <property type="match status" value="1"/>
</dbReference>